<evidence type="ECO:0000313" key="2">
    <source>
        <dbReference type="Proteomes" id="UP001190700"/>
    </source>
</evidence>
<comment type="caution">
    <text evidence="1">The sequence shown here is derived from an EMBL/GenBank/DDBJ whole genome shotgun (WGS) entry which is preliminary data.</text>
</comment>
<keyword evidence="2" id="KW-1185">Reference proteome</keyword>
<dbReference type="AlphaFoldDB" id="A0AAE0LGV7"/>
<dbReference type="EMBL" id="LGRX02002361">
    <property type="protein sequence ID" value="KAK3284300.1"/>
    <property type="molecule type" value="Genomic_DNA"/>
</dbReference>
<reference evidence="1 2" key="1">
    <citation type="journal article" date="2015" name="Genome Biol. Evol.">
        <title>Comparative Genomics of a Bacterivorous Green Alga Reveals Evolutionary Causalities and Consequences of Phago-Mixotrophic Mode of Nutrition.</title>
        <authorList>
            <person name="Burns J.A."/>
            <person name="Paasch A."/>
            <person name="Narechania A."/>
            <person name="Kim E."/>
        </authorList>
    </citation>
    <scope>NUCLEOTIDE SEQUENCE [LARGE SCALE GENOMIC DNA]</scope>
    <source>
        <strain evidence="1 2">PLY_AMNH</strain>
    </source>
</reference>
<organism evidence="1 2">
    <name type="scientific">Cymbomonas tetramitiformis</name>
    <dbReference type="NCBI Taxonomy" id="36881"/>
    <lineage>
        <taxon>Eukaryota</taxon>
        <taxon>Viridiplantae</taxon>
        <taxon>Chlorophyta</taxon>
        <taxon>Pyramimonadophyceae</taxon>
        <taxon>Pyramimonadales</taxon>
        <taxon>Pyramimonadaceae</taxon>
        <taxon>Cymbomonas</taxon>
    </lineage>
</organism>
<proteinExistence type="predicted"/>
<gene>
    <name evidence="1" type="ORF">CYMTET_8044</name>
</gene>
<accession>A0AAE0LGV7</accession>
<sequence>MQEYEYLRIRALSDFIEREPLLGEDLKEPLMQQECTTLPPAQQSMSYNEASEDAAVLDQLSDVDEDINPLLPNRSFGDIEASTFLSRTDIEFSETTDTEIPSPRVRSNRTMAVGEWMTA</sequence>
<protein>
    <submittedName>
        <fullName evidence="1">Uncharacterized protein</fullName>
    </submittedName>
</protein>
<dbReference type="Proteomes" id="UP001190700">
    <property type="component" value="Unassembled WGS sequence"/>
</dbReference>
<name>A0AAE0LGV7_9CHLO</name>
<evidence type="ECO:0000313" key="1">
    <source>
        <dbReference type="EMBL" id="KAK3284300.1"/>
    </source>
</evidence>